<name>A0A9N9G5W5_9GLOM</name>
<reference evidence="1" key="1">
    <citation type="submission" date="2021-06" db="EMBL/GenBank/DDBJ databases">
        <authorList>
            <person name="Kallberg Y."/>
            <person name="Tangrot J."/>
            <person name="Rosling A."/>
        </authorList>
    </citation>
    <scope>NUCLEOTIDE SEQUENCE</scope>
    <source>
        <strain evidence="1">IN212</strain>
    </source>
</reference>
<organism evidence="1 2">
    <name type="scientific">Racocetra fulgida</name>
    <dbReference type="NCBI Taxonomy" id="60492"/>
    <lineage>
        <taxon>Eukaryota</taxon>
        <taxon>Fungi</taxon>
        <taxon>Fungi incertae sedis</taxon>
        <taxon>Mucoromycota</taxon>
        <taxon>Glomeromycotina</taxon>
        <taxon>Glomeromycetes</taxon>
        <taxon>Diversisporales</taxon>
        <taxon>Gigasporaceae</taxon>
        <taxon>Racocetra</taxon>
    </lineage>
</organism>
<dbReference type="AlphaFoldDB" id="A0A9N9G5W5"/>
<evidence type="ECO:0000313" key="2">
    <source>
        <dbReference type="Proteomes" id="UP000789396"/>
    </source>
</evidence>
<keyword evidence="2" id="KW-1185">Reference proteome</keyword>
<evidence type="ECO:0000313" key="1">
    <source>
        <dbReference type="EMBL" id="CAG8583652.1"/>
    </source>
</evidence>
<accession>A0A9N9G5W5</accession>
<proteinExistence type="predicted"/>
<dbReference type="EMBL" id="CAJVPZ010007236">
    <property type="protein sequence ID" value="CAG8583652.1"/>
    <property type="molecule type" value="Genomic_DNA"/>
</dbReference>
<gene>
    <name evidence="1" type="ORF">RFULGI_LOCUS5953</name>
</gene>
<protein>
    <submittedName>
        <fullName evidence="1">3366_t:CDS:1</fullName>
    </submittedName>
</protein>
<sequence>MDQKLIELDICINKYATYPEYNKLYESDKVSTKLPEQILIYLNCNFVKHSSYPISKMKQLCNQQLAKEKFRIELLRIILINNSLDEVVSNVKTNIRLSDSLTILKGRRSDSSIDISDEFKTQNLLQFYKLRNIIDQGESFGYEPFPCIFLDSKLENAILQNDILDLLVKFYNNGVTGYQFTTPEDISEIDQISVFPKII</sequence>
<dbReference type="Proteomes" id="UP000789396">
    <property type="component" value="Unassembled WGS sequence"/>
</dbReference>
<comment type="caution">
    <text evidence="1">The sequence shown here is derived from an EMBL/GenBank/DDBJ whole genome shotgun (WGS) entry which is preliminary data.</text>
</comment>